<sequence length="354" mass="41002">MSHNTKRVAFVPEQIYLLLETVVDILKKEEDIDVDVILYSIEDHEENRPDAELARDRMYVDLKGVAMTAVRNLLKYIIEKRLEDKLKRVKQTKGSNCVEKKKEWKDILQEQQEKLTKLKKRILELMETDDDITEEDMSAELLETNKVKFDVKMRLSAIEDRLADTHHAPVLPPSPSSLRIQENSPAQQSHQTAPVRAKLPKLEVRKFGGNISEWQEFWDSFESAIDKNATLAEVDKFSYLRGLLVEPARSAIAGFFLTSANYKAATDLLKKRYWKKTAIQRAYVNDLLNMEPIYSERDTNRLRMMYDFAETKHRALEALGVGQDSYSAIVIPSLLEKLPEQLRLTITRGEDHHE</sequence>
<proteinExistence type="predicted"/>
<reference evidence="3" key="1">
    <citation type="journal article" date="2017" name="bioRxiv">
        <title>Comparative analysis of the genomes of Stylophora pistillata and Acropora digitifera provides evidence for extensive differences between species of corals.</title>
        <authorList>
            <person name="Voolstra C.R."/>
            <person name="Li Y."/>
            <person name="Liew Y.J."/>
            <person name="Baumgarten S."/>
            <person name="Zoccola D."/>
            <person name="Flot J.-F."/>
            <person name="Tambutte S."/>
            <person name="Allemand D."/>
            <person name="Aranda M."/>
        </authorList>
    </citation>
    <scope>NUCLEOTIDE SEQUENCE [LARGE SCALE GENOMIC DNA]</scope>
</reference>
<dbReference type="Proteomes" id="UP000225706">
    <property type="component" value="Unassembled WGS sequence"/>
</dbReference>
<protein>
    <submittedName>
        <fullName evidence="2">Uncharacterized protein</fullName>
    </submittedName>
</protein>
<dbReference type="OrthoDB" id="5982841at2759"/>
<gene>
    <name evidence="2" type="ORF">AWC38_SpisGene16815</name>
</gene>
<dbReference type="EMBL" id="LSMT01000392">
    <property type="protein sequence ID" value="PFX18800.1"/>
    <property type="molecule type" value="Genomic_DNA"/>
</dbReference>
<feature type="coiled-coil region" evidence="1">
    <location>
        <begin position="101"/>
        <end position="128"/>
    </location>
</feature>
<name>A0A2B4RQH6_STYPI</name>
<comment type="caution">
    <text evidence="2">The sequence shown here is derived from an EMBL/GenBank/DDBJ whole genome shotgun (WGS) entry which is preliminary data.</text>
</comment>
<evidence type="ECO:0000313" key="2">
    <source>
        <dbReference type="EMBL" id="PFX18800.1"/>
    </source>
</evidence>
<organism evidence="2 3">
    <name type="scientific">Stylophora pistillata</name>
    <name type="common">Smooth cauliflower coral</name>
    <dbReference type="NCBI Taxonomy" id="50429"/>
    <lineage>
        <taxon>Eukaryota</taxon>
        <taxon>Metazoa</taxon>
        <taxon>Cnidaria</taxon>
        <taxon>Anthozoa</taxon>
        <taxon>Hexacorallia</taxon>
        <taxon>Scleractinia</taxon>
        <taxon>Astrocoeniina</taxon>
        <taxon>Pocilloporidae</taxon>
        <taxon>Stylophora</taxon>
    </lineage>
</organism>
<dbReference type="PANTHER" id="PTHR22954:SF3">
    <property type="entry name" value="PROTEIN CBG08539"/>
    <property type="match status" value="1"/>
</dbReference>
<accession>A0A2B4RQH6</accession>
<keyword evidence="1" id="KW-0175">Coiled coil</keyword>
<dbReference type="PANTHER" id="PTHR22954">
    <property type="entry name" value="RETROVIRAL PROTEASE-RELATED"/>
    <property type="match status" value="1"/>
</dbReference>
<dbReference type="AlphaFoldDB" id="A0A2B4RQH6"/>
<evidence type="ECO:0000256" key="1">
    <source>
        <dbReference type="SAM" id="Coils"/>
    </source>
</evidence>
<dbReference type="Pfam" id="PF03564">
    <property type="entry name" value="DUF1759"/>
    <property type="match status" value="1"/>
</dbReference>
<dbReference type="InterPro" id="IPR005312">
    <property type="entry name" value="DUF1759"/>
</dbReference>
<evidence type="ECO:0000313" key="3">
    <source>
        <dbReference type="Proteomes" id="UP000225706"/>
    </source>
</evidence>
<keyword evidence="3" id="KW-1185">Reference proteome</keyword>